<dbReference type="InterPro" id="IPR036010">
    <property type="entry name" value="2Fe-2S_ferredoxin-like_sf"/>
</dbReference>
<dbReference type="SUPFAM" id="SSF54292">
    <property type="entry name" value="2Fe-2S ferredoxin-like"/>
    <property type="match status" value="1"/>
</dbReference>
<evidence type="ECO:0000256" key="4">
    <source>
        <dbReference type="ARBA" id="ARBA00023002"/>
    </source>
</evidence>
<dbReference type="PANTHER" id="PTHR11908">
    <property type="entry name" value="XANTHINE DEHYDROGENASE"/>
    <property type="match status" value="1"/>
</dbReference>
<evidence type="ECO:0000313" key="8">
    <source>
        <dbReference type="Proteomes" id="UP001596067"/>
    </source>
</evidence>
<dbReference type="InterPro" id="IPR006058">
    <property type="entry name" value="2Fe2S_fd_BS"/>
</dbReference>
<dbReference type="Pfam" id="PF00111">
    <property type="entry name" value="Fer2"/>
    <property type="match status" value="1"/>
</dbReference>
<dbReference type="SMART" id="SM01008">
    <property type="entry name" value="Ald_Xan_dh_C"/>
    <property type="match status" value="1"/>
</dbReference>
<accession>A0ABW1F155</accession>
<keyword evidence="5" id="KW-0408">Iron</keyword>
<dbReference type="InterPro" id="IPR008274">
    <property type="entry name" value="AldOxase/xan_DH_MoCoBD1"/>
</dbReference>
<dbReference type="SUPFAM" id="SSF54665">
    <property type="entry name" value="CO dehydrogenase molybdoprotein N-domain-like"/>
    <property type="match status" value="1"/>
</dbReference>
<gene>
    <name evidence="7" type="ORF">ACFP0N_24540</name>
</gene>
<comment type="caution">
    <text evidence="7">The sequence shown here is derived from an EMBL/GenBank/DDBJ whole genome shotgun (WGS) entry which is preliminary data.</text>
</comment>
<evidence type="ECO:0000256" key="3">
    <source>
        <dbReference type="ARBA" id="ARBA00022723"/>
    </source>
</evidence>
<dbReference type="RefSeq" id="WP_345329162.1">
    <property type="nucleotide sequence ID" value="NZ_BAAAVH010000069.1"/>
</dbReference>
<keyword evidence="8" id="KW-1185">Reference proteome</keyword>
<dbReference type="InterPro" id="IPR012675">
    <property type="entry name" value="Beta-grasp_dom_sf"/>
</dbReference>
<keyword evidence="2" id="KW-0500">Molybdenum</keyword>
<evidence type="ECO:0000256" key="2">
    <source>
        <dbReference type="ARBA" id="ARBA00022505"/>
    </source>
</evidence>
<dbReference type="Proteomes" id="UP001596067">
    <property type="component" value="Unassembled WGS sequence"/>
</dbReference>
<keyword evidence="3" id="KW-0479">Metal-binding</keyword>
<dbReference type="InterPro" id="IPR037165">
    <property type="entry name" value="AldOxase/xan_DH_Mopterin-bd_sf"/>
</dbReference>
<dbReference type="Pfam" id="PF02738">
    <property type="entry name" value="MoCoBD_1"/>
    <property type="match status" value="1"/>
</dbReference>
<dbReference type="Gene3D" id="3.90.1170.50">
    <property type="entry name" value="Aldehyde oxidase/xanthine dehydrogenase, a/b hammerhead"/>
    <property type="match status" value="1"/>
</dbReference>
<dbReference type="Pfam" id="PF20256">
    <property type="entry name" value="MoCoBD_2"/>
    <property type="match status" value="1"/>
</dbReference>
<dbReference type="EMBL" id="JBHSOD010000035">
    <property type="protein sequence ID" value="MFC5888137.1"/>
    <property type="molecule type" value="Genomic_DNA"/>
</dbReference>
<dbReference type="SUPFAM" id="SSF47741">
    <property type="entry name" value="CO dehydrogenase ISP C-domain like"/>
    <property type="match status" value="1"/>
</dbReference>
<comment type="similarity">
    <text evidence="1">Belongs to the xanthine dehydrogenase family.</text>
</comment>
<proteinExistence type="inferred from homology"/>
<dbReference type="InterPro" id="IPR001041">
    <property type="entry name" value="2Fe-2S_ferredoxin-type"/>
</dbReference>
<dbReference type="CDD" id="cd00207">
    <property type="entry name" value="fer2"/>
    <property type="match status" value="1"/>
</dbReference>
<dbReference type="PANTHER" id="PTHR11908:SF132">
    <property type="entry name" value="ALDEHYDE OXIDASE 1-RELATED"/>
    <property type="match status" value="1"/>
</dbReference>
<sequence length="909" mass="96880">MTFIVNGSSFDEEPEPGQCLRTFLRSLGHFGVKKGCDAGDCGACTVWLDGEPVHSCITPAFRADGHEVTTIEGLGSPGDLHPVQRRFRDAPGFQCGFCTAGMIMTSAALTEAQQDDLPRALKGNLCRCTGYRAIEDAVRGVTGVETAAPGKAVGTSVGAPAAEEVVTGRAEFTMDTALDGMLHLKVLHSPHAHARIVSIDKTAALAVPGVRRVYTWEDVPRKRFTTAIHTDHLVDPDDTFILDDTVRFAGQRVVAVLADTVAAAEEGCRRVVVDYDVLPAVFDPEEAMTEGAPQLHGTADPFVRDPVRNILLEIHADIGDVDAGFADADVIHEGTYSSPRVQHAHLETHGSIAWLEDGRLNVRTSSQSPSIAKVKLAYLFALRPDQLRVFCKRVGGGFGGKQEVISEDLVALAALDTGRPVCFEYTREEEFTTASPRHPMTLTVKLGAKADGTLTAFQVRNVSNTGAYGNHGGETLYAGGAAVMIYRCPNKRYDAFAVYTNTVPSGALRGYGMTQPAFAVESAMDELARALHLDPLELRRRNIVRPGDPLVALHDGPDDVLFTEDALARCIDLVDAAMARTAHEPPPGPDWLVGTGVASSLHETAPPTEHISEAWVTLGDDLVYELAVGTVEFGEGTSTAHVQIAANQLGTTPGRIRLVQSDTDRTGFDTGAFASAGLFVAGNAVLRAANAVRDRILEFAAAHTGVHVVMCSMDDDGVVCGEQRVCLADLVALARARGIRFTAARKAYGSPRSVTSNTQGFRIAVHRVTGEIRILHSVQATDAGDVINPAQVRGQVDGGVAQGVGFALTENHQIDANGVVVNPNLRNYRIPTYADVPRTDVLLVATSDSVGPMHAKGMAECCINPVAPALANALADATGVRYRALPLTPERIYGRLNEARPVSTAAGPR</sequence>
<protein>
    <submittedName>
        <fullName evidence="7">Molybdopterin-dependent oxidoreductase</fullName>
    </submittedName>
</protein>
<dbReference type="PROSITE" id="PS51085">
    <property type="entry name" value="2FE2S_FER_2"/>
    <property type="match status" value="1"/>
</dbReference>
<feature type="domain" description="2Fe-2S ferredoxin-type" evidence="6">
    <location>
        <begin position="1"/>
        <end position="74"/>
    </location>
</feature>
<dbReference type="SUPFAM" id="SSF56003">
    <property type="entry name" value="Molybdenum cofactor-binding domain"/>
    <property type="match status" value="1"/>
</dbReference>
<dbReference type="InterPro" id="IPR036856">
    <property type="entry name" value="Ald_Oxase/Xan_DH_a/b_sf"/>
</dbReference>
<dbReference type="Gene3D" id="1.10.150.120">
    <property type="entry name" value="[2Fe-2S]-binding domain"/>
    <property type="match status" value="1"/>
</dbReference>
<organism evidence="7 8">
    <name type="scientific">Kitasatospora aburaviensis</name>
    <dbReference type="NCBI Taxonomy" id="67265"/>
    <lineage>
        <taxon>Bacteria</taxon>
        <taxon>Bacillati</taxon>
        <taxon>Actinomycetota</taxon>
        <taxon>Actinomycetes</taxon>
        <taxon>Kitasatosporales</taxon>
        <taxon>Streptomycetaceae</taxon>
        <taxon>Kitasatospora</taxon>
    </lineage>
</organism>
<dbReference type="PROSITE" id="PS00197">
    <property type="entry name" value="2FE2S_FER_1"/>
    <property type="match status" value="1"/>
</dbReference>
<dbReference type="InterPro" id="IPR036884">
    <property type="entry name" value="2Fe-2S-bd_dom_sf"/>
</dbReference>
<dbReference type="InterPro" id="IPR046867">
    <property type="entry name" value="AldOxase/xan_DH_MoCoBD2"/>
</dbReference>
<dbReference type="Pfam" id="PF01799">
    <property type="entry name" value="Fer2_2"/>
    <property type="match status" value="1"/>
</dbReference>
<evidence type="ECO:0000256" key="5">
    <source>
        <dbReference type="ARBA" id="ARBA00023004"/>
    </source>
</evidence>
<reference evidence="8" key="1">
    <citation type="journal article" date="2019" name="Int. J. Syst. Evol. Microbiol.">
        <title>The Global Catalogue of Microorganisms (GCM) 10K type strain sequencing project: providing services to taxonomists for standard genome sequencing and annotation.</title>
        <authorList>
            <consortium name="The Broad Institute Genomics Platform"/>
            <consortium name="The Broad Institute Genome Sequencing Center for Infectious Disease"/>
            <person name="Wu L."/>
            <person name="Ma J."/>
        </authorList>
    </citation>
    <scope>NUCLEOTIDE SEQUENCE [LARGE SCALE GENOMIC DNA]</scope>
    <source>
        <strain evidence="8">CGMCC 4.1469</strain>
    </source>
</reference>
<evidence type="ECO:0000259" key="6">
    <source>
        <dbReference type="PROSITE" id="PS51085"/>
    </source>
</evidence>
<evidence type="ECO:0000313" key="7">
    <source>
        <dbReference type="EMBL" id="MFC5888137.1"/>
    </source>
</evidence>
<dbReference type="Pfam" id="PF01315">
    <property type="entry name" value="Ald_Xan_dh_C"/>
    <property type="match status" value="1"/>
</dbReference>
<dbReference type="InterPro" id="IPR002888">
    <property type="entry name" value="2Fe-2S-bd"/>
</dbReference>
<evidence type="ECO:0000256" key="1">
    <source>
        <dbReference type="ARBA" id="ARBA00006849"/>
    </source>
</evidence>
<dbReference type="InterPro" id="IPR000674">
    <property type="entry name" value="Ald_Oxase/Xan_DH_a/b"/>
</dbReference>
<dbReference type="Gene3D" id="3.30.365.10">
    <property type="entry name" value="Aldehyde oxidase/xanthine dehydrogenase, molybdopterin binding domain"/>
    <property type="match status" value="4"/>
</dbReference>
<keyword evidence="4" id="KW-0560">Oxidoreductase</keyword>
<dbReference type="Gene3D" id="3.10.20.30">
    <property type="match status" value="1"/>
</dbReference>
<name>A0ABW1F155_9ACTN</name>
<dbReference type="InterPro" id="IPR016208">
    <property type="entry name" value="Ald_Oxase/xanthine_DH-like"/>
</dbReference>